<keyword evidence="4" id="KW-1185">Reference proteome</keyword>
<dbReference type="InterPro" id="IPR040610">
    <property type="entry name" value="SNRNP25_ubiquitin"/>
</dbReference>
<dbReference type="EMBL" id="KE344562">
    <property type="protein sequence ID" value="EXB67276.1"/>
    <property type="molecule type" value="Genomic_DNA"/>
</dbReference>
<dbReference type="InterPro" id="IPR029071">
    <property type="entry name" value="Ubiquitin-like_domsf"/>
</dbReference>
<feature type="region of interest" description="Disordered" evidence="1">
    <location>
        <begin position="166"/>
        <end position="187"/>
    </location>
</feature>
<dbReference type="GO" id="GO:0000398">
    <property type="term" value="P:mRNA splicing, via spliceosome"/>
    <property type="evidence" value="ECO:0007669"/>
    <property type="project" value="InterPro"/>
</dbReference>
<accession>W9REE9</accession>
<dbReference type="STRING" id="981085.W9REE9"/>
<dbReference type="KEGG" id="mnt:21408440"/>
<protein>
    <recommendedName>
        <fullName evidence="2">Ubiquitin-like domain-containing protein</fullName>
    </recommendedName>
</protein>
<dbReference type="InterPro" id="IPR039690">
    <property type="entry name" value="SNRNP25"/>
</dbReference>
<dbReference type="CDD" id="cd17058">
    <property type="entry name" value="Ubl_SNRNP25"/>
    <property type="match status" value="1"/>
</dbReference>
<reference evidence="4" key="1">
    <citation type="submission" date="2013-01" db="EMBL/GenBank/DDBJ databases">
        <title>Draft Genome Sequence of a Mulberry Tree, Morus notabilis C.K. Schneid.</title>
        <authorList>
            <person name="He N."/>
            <person name="Zhao S."/>
        </authorList>
    </citation>
    <scope>NUCLEOTIDE SEQUENCE</scope>
</reference>
<dbReference type="PANTHER" id="PTHR14942">
    <property type="entry name" value="U11/U12 SMALL NUCLEAR RIBONUCLEOPROTEIN 25 KDA PROTEIN"/>
    <property type="match status" value="1"/>
</dbReference>
<evidence type="ECO:0000313" key="4">
    <source>
        <dbReference type="Proteomes" id="UP000030645"/>
    </source>
</evidence>
<dbReference type="eggNOG" id="ENOG502S01M">
    <property type="taxonomic scope" value="Eukaryota"/>
</dbReference>
<dbReference type="PANTHER" id="PTHR14942:SF9">
    <property type="entry name" value="OS02G0188500 PROTEIN"/>
    <property type="match status" value="1"/>
</dbReference>
<dbReference type="Pfam" id="PF18036">
    <property type="entry name" value="Ubiquitin_4"/>
    <property type="match status" value="1"/>
</dbReference>
<dbReference type="AlphaFoldDB" id="W9REE9"/>
<evidence type="ECO:0000259" key="2">
    <source>
        <dbReference type="PROSITE" id="PS50053"/>
    </source>
</evidence>
<dbReference type="InterPro" id="IPR000626">
    <property type="entry name" value="Ubiquitin-like_dom"/>
</dbReference>
<evidence type="ECO:0000313" key="3">
    <source>
        <dbReference type="EMBL" id="EXB67276.1"/>
    </source>
</evidence>
<proteinExistence type="predicted"/>
<evidence type="ECO:0000256" key="1">
    <source>
        <dbReference type="SAM" id="MobiDB-lite"/>
    </source>
</evidence>
<dbReference type="PROSITE" id="PS50053">
    <property type="entry name" value="UBIQUITIN_2"/>
    <property type="match status" value="1"/>
</dbReference>
<dbReference type="Proteomes" id="UP000030645">
    <property type="component" value="Unassembled WGS sequence"/>
</dbReference>
<name>W9REE9_9ROSA</name>
<sequence>MRINGVLEARHNSNGSNLKVLIERRCLAPLTLNDDVSRYQKLPQLQHLKLSVLKLDGSVFEVQVVKSATVAELKSAIEEFFSSLPKEGQDKISWSLVWGHFCLCYEGQKLINDKSNIRNYGIKEGDQLQFIRHMSINYSPFKKRPKKENTSCKKDLLMLSSGSNACEESEQNGMNVGKESKEIDKEEENGAAQFKMAHFLRGLLSYSKLRGFSRGGGSSDCRTSRPTRFALQFLRT</sequence>
<gene>
    <name evidence="3" type="ORF">L484_025757</name>
</gene>
<feature type="domain" description="Ubiquitin-like" evidence="2">
    <location>
        <begin position="48"/>
        <end position="131"/>
    </location>
</feature>
<dbReference type="SUPFAM" id="SSF54236">
    <property type="entry name" value="Ubiquitin-like"/>
    <property type="match status" value="1"/>
</dbReference>
<organism evidence="3 4">
    <name type="scientific">Morus notabilis</name>
    <dbReference type="NCBI Taxonomy" id="981085"/>
    <lineage>
        <taxon>Eukaryota</taxon>
        <taxon>Viridiplantae</taxon>
        <taxon>Streptophyta</taxon>
        <taxon>Embryophyta</taxon>
        <taxon>Tracheophyta</taxon>
        <taxon>Spermatophyta</taxon>
        <taxon>Magnoliopsida</taxon>
        <taxon>eudicotyledons</taxon>
        <taxon>Gunneridae</taxon>
        <taxon>Pentapetalae</taxon>
        <taxon>rosids</taxon>
        <taxon>fabids</taxon>
        <taxon>Rosales</taxon>
        <taxon>Moraceae</taxon>
        <taxon>Moreae</taxon>
        <taxon>Morus</taxon>
    </lineage>
</organism>
<dbReference type="Gene3D" id="3.10.20.90">
    <property type="entry name" value="Phosphatidylinositol 3-kinase Catalytic Subunit, Chain A, domain 1"/>
    <property type="match status" value="1"/>
</dbReference>
<dbReference type="OrthoDB" id="72819at2759"/>